<gene>
    <name evidence="2" type="ORF">EZS27_019869</name>
</gene>
<feature type="region of interest" description="Disordered" evidence="1">
    <location>
        <begin position="445"/>
        <end position="473"/>
    </location>
</feature>
<feature type="compositionally biased region" description="Basic and acidic residues" evidence="1">
    <location>
        <begin position="445"/>
        <end position="468"/>
    </location>
</feature>
<dbReference type="AlphaFoldDB" id="A0A5J4RF75"/>
<comment type="caution">
    <text evidence="2">The sequence shown here is derived from an EMBL/GenBank/DDBJ whole genome shotgun (WGS) entry which is preliminary data.</text>
</comment>
<accession>A0A5J4RF75</accession>
<sequence>MEAQVKALEKQLAALQAIENKEDKGDKGKKKWEKAYRDLQRVNGQLKDIATNVGGATGELLSFATDLSSSILTMLIGIEKLSEKGIEKISSTASAADKAIAQIERASVILTIIGAALQIFDSISKGIKSTFGNEENKKYIEDLIKTQDAYNHALIETSMLHKDVWGENKIKNTLSDVLALGKAMDDYNSKLYEQQEKWEDPNHNGIWRTLTALWTLGQSENPLFKGINDTNNGLTALRDNLKYITQHGSSGLLGSGIGSKGTKTTDLEKWIKDNLKTDLFDKDNRLNLDAAKTVLSTQADNLTTQTKEALESLIEYEEEVRKGEEALRGYISDTFGVLGDDATDAIVQAFRNGEDAAKLFKDNVVGILEDIGQQMVKSMLVDKVFDKYQEELDGIFTDYANDKNDTDFERKLMEATDTMFSNYESAIEDGNKILEAMQQAGKARNFDLYKPDEKEDDDSRREASKKGIESMSQDSATELIGGFTAQRLLLSDIKGEISLQTGIQSDMSTTLMEIRNYSSEVVGNMQTMKETSILIVEHLGAIGTNTARLEAIENGIKDINIFGLKLRNV</sequence>
<evidence type="ECO:0000313" key="2">
    <source>
        <dbReference type="EMBL" id="KAA6331531.1"/>
    </source>
</evidence>
<proteinExistence type="predicted"/>
<organism evidence="2">
    <name type="scientific">termite gut metagenome</name>
    <dbReference type="NCBI Taxonomy" id="433724"/>
    <lineage>
        <taxon>unclassified sequences</taxon>
        <taxon>metagenomes</taxon>
        <taxon>organismal metagenomes</taxon>
    </lineage>
</organism>
<evidence type="ECO:0000256" key="1">
    <source>
        <dbReference type="SAM" id="MobiDB-lite"/>
    </source>
</evidence>
<reference evidence="2" key="1">
    <citation type="submission" date="2019-03" db="EMBL/GenBank/DDBJ databases">
        <title>Single cell metagenomics reveals metabolic interactions within the superorganism composed of flagellate Streblomastix strix and complex community of Bacteroidetes bacteria on its surface.</title>
        <authorList>
            <person name="Treitli S.C."/>
            <person name="Kolisko M."/>
            <person name="Husnik F."/>
            <person name="Keeling P."/>
            <person name="Hampl V."/>
        </authorList>
    </citation>
    <scope>NUCLEOTIDE SEQUENCE</scope>
    <source>
        <strain evidence="2">STM</strain>
    </source>
</reference>
<protein>
    <submittedName>
        <fullName evidence="2">Uncharacterized protein</fullName>
    </submittedName>
</protein>
<name>A0A5J4RF75_9ZZZZ</name>
<dbReference type="EMBL" id="SNRY01001360">
    <property type="protein sequence ID" value="KAA6331531.1"/>
    <property type="molecule type" value="Genomic_DNA"/>
</dbReference>